<dbReference type="Proteomes" id="UP000308181">
    <property type="component" value="Unassembled WGS sequence"/>
</dbReference>
<dbReference type="AlphaFoldDB" id="A0A4U1C2W4"/>
<proteinExistence type="predicted"/>
<name>A0A4U1C2W4_9SPHI</name>
<dbReference type="EMBL" id="SWBP01000002">
    <property type="protein sequence ID" value="TKB98646.1"/>
    <property type="molecule type" value="Genomic_DNA"/>
</dbReference>
<keyword evidence="3" id="KW-1185">Reference proteome</keyword>
<evidence type="ECO:0000313" key="3">
    <source>
        <dbReference type="Proteomes" id="UP000308181"/>
    </source>
</evidence>
<keyword evidence="1" id="KW-1133">Transmembrane helix</keyword>
<accession>A0A4U1C2W4</accession>
<protein>
    <submittedName>
        <fullName evidence="2">Uncharacterized protein</fullName>
    </submittedName>
</protein>
<dbReference type="RefSeq" id="WP_136825462.1">
    <property type="nucleotide sequence ID" value="NZ_SWBP01000002.1"/>
</dbReference>
<comment type="caution">
    <text evidence="2">The sequence shown here is derived from an EMBL/GenBank/DDBJ whole genome shotgun (WGS) entry which is preliminary data.</text>
</comment>
<evidence type="ECO:0000313" key="2">
    <source>
        <dbReference type="EMBL" id="TKB98646.1"/>
    </source>
</evidence>
<evidence type="ECO:0000256" key="1">
    <source>
        <dbReference type="SAM" id="Phobius"/>
    </source>
</evidence>
<keyword evidence="1" id="KW-0472">Membrane</keyword>
<gene>
    <name evidence="2" type="ORF">FA046_05880</name>
</gene>
<organism evidence="2 3">
    <name type="scientific">Pedobacter cryophilus</name>
    <dbReference type="NCBI Taxonomy" id="2571271"/>
    <lineage>
        <taxon>Bacteria</taxon>
        <taxon>Pseudomonadati</taxon>
        <taxon>Bacteroidota</taxon>
        <taxon>Sphingobacteriia</taxon>
        <taxon>Sphingobacteriales</taxon>
        <taxon>Sphingobacteriaceae</taxon>
        <taxon>Pedobacter</taxon>
    </lineage>
</organism>
<feature type="transmembrane region" description="Helical" evidence="1">
    <location>
        <begin position="103"/>
        <end position="119"/>
    </location>
</feature>
<keyword evidence="1" id="KW-0812">Transmembrane</keyword>
<reference evidence="2 3" key="1">
    <citation type="submission" date="2019-04" db="EMBL/GenBank/DDBJ databases">
        <title>Pedobacter sp. AR-3-17 sp. nov., isolated from Arctic soil.</title>
        <authorList>
            <person name="Dahal R.H."/>
            <person name="Kim D.-U."/>
        </authorList>
    </citation>
    <scope>NUCLEOTIDE SEQUENCE [LARGE SCALE GENOMIC DNA]</scope>
    <source>
        <strain evidence="2 3">AR-3-17</strain>
    </source>
</reference>
<sequence length="123" mass="14032">MEENLVLLMKQDSLSVEQKDSFSVAQHKLMLTIFPEGEYSLDLKSGMKAKGGKIMVAMETQQLVKLLEKQAFLNSSLKIGIQQAKRIAVSKQEKKEVEKPLKGFWLFLLLLILLGGFIYRKMK</sequence>